<evidence type="ECO:0000313" key="4">
    <source>
        <dbReference type="Proteomes" id="UP000037923"/>
    </source>
</evidence>
<dbReference type="Proteomes" id="UP000037923">
    <property type="component" value="Unassembled WGS sequence"/>
</dbReference>
<name>A0A0N0VDZ3_LEPPY</name>
<keyword evidence="2" id="KW-0472">Membrane</keyword>
<evidence type="ECO:0000256" key="1">
    <source>
        <dbReference type="SAM" id="MobiDB-lite"/>
    </source>
</evidence>
<organism evidence="3 4">
    <name type="scientific">Leptomonas pyrrhocoris</name>
    <name type="common">Firebug parasite</name>
    <dbReference type="NCBI Taxonomy" id="157538"/>
    <lineage>
        <taxon>Eukaryota</taxon>
        <taxon>Discoba</taxon>
        <taxon>Euglenozoa</taxon>
        <taxon>Kinetoplastea</taxon>
        <taxon>Metakinetoplastina</taxon>
        <taxon>Trypanosomatida</taxon>
        <taxon>Trypanosomatidae</taxon>
        <taxon>Leishmaniinae</taxon>
        <taxon>Leptomonas</taxon>
    </lineage>
</organism>
<evidence type="ECO:0000313" key="3">
    <source>
        <dbReference type="EMBL" id="KPA76408.1"/>
    </source>
</evidence>
<feature type="transmembrane region" description="Helical" evidence="2">
    <location>
        <begin position="58"/>
        <end position="76"/>
    </location>
</feature>
<gene>
    <name evidence="3" type="ORF">ABB37_07744</name>
</gene>
<dbReference type="AlphaFoldDB" id="A0A0N0VDZ3"/>
<comment type="caution">
    <text evidence="3">The sequence shown here is derived from an EMBL/GenBank/DDBJ whole genome shotgun (WGS) entry which is preliminary data.</text>
</comment>
<dbReference type="RefSeq" id="XP_015654847.1">
    <property type="nucleotide sequence ID" value="XM_015806483.1"/>
</dbReference>
<keyword evidence="4" id="KW-1185">Reference proteome</keyword>
<keyword evidence="2" id="KW-0812">Transmembrane</keyword>
<feature type="transmembrane region" description="Helical" evidence="2">
    <location>
        <begin position="105"/>
        <end position="130"/>
    </location>
</feature>
<dbReference type="EMBL" id="LGTL01000020">
    <property type="protein sequence ID" value="KPA76408.1"/>
    <property type="molecule type" value="Genomic_DNA"/>
</dbReference>
<reference evidence="3 4" key="1">
    <citation type="submission" date="2015-07" db="EMBL/GenBank/DDBJ databases">
        <title>High-quality genome of monoxenous trypanosomatid Leptomonas pyrrhocoris.</title>
        <authorList>
            <person name="Flegontov P."/>
            <person name="Butenko A."/>
            <person name="Firsov S."/>
            <person name="Vlcek C."/>
            <person name="Logacheva M.D."/>
            <person name="Field M."/>
            <person name="Filatov D."/>
            <person name="Flegontova O."/>
            <person name="Gerasimov E."/>
            <person name="Jackson A.P."/>
            <person name="Kelly S."/>
            <person name="Opperdoes F."/>
            <person name="O'Reilly A."/>
            <person name="Votypka J."/>
            <person name="Yurchenko V."/>
            <person name="Lukes J."/>
        </authorList>
    </citation>
    <scope>NUCLEOTIDE SEQUENCE [LARGE SCALE GENOMIC DNA]</scope>
    <source>
        <strain evidence="3">H10</strain>
    </source>
</reference>
<keyword evidence="2" id="KW-1133">Transmembrane helix</keyword>
<feature type="region of interest" description="Disordered" evidence="1">
    <location>
        <begin position="1"/>
        <end position="20"/>
    </location>
</feature>
<dbReference type="GeneID" id="26908029"/>
<protein>
    <submittedName>
        <fullName evidence="3">Uncharacterized protein</fullName>
    </submittedName>
</protein>
<dbReference type="VEuPathDB" id="TriTrypDB:LpyrH10_20_0670"/>
<accession>A0A0N0VDZ3</accession>
<evidence type="ECO:0000256" key="2">
    <source>
        <dbReference type="SAM" id="Phobius"/>
    </source>
</evidence>
<proteinExistence type="predicted"/>
<sequence>MKCREVTETQRERERGKPLDKCGAAPTISQRCCFHAFLCVVVTAKAAKADHSRNVKEIHIYIYLHFKALLLITRSMNLRRKDTKGEQQQTLLLSLFSFSSLHSPVFLAALFLFLFFVFSVYVCVCVCVLYDKERATRCNARLRGWHRQRSSPHYVRRWLCKACGSAYSKQGAKAQTSASDLPSPLDTLIASDVISNPEDSTPSRTGVQRK</sequence>